<comment type="caution">
    <text evidence="5">The sequence shown here is derived from an EMBL/GenBank/DDBJ whole genome shotgun (WGS) entry which is preliminary data.</text>
</comment>
<evidence type="ECO:0000256" key="3">
    <source>
        <dbReference type="ARBA" id="ARBA00022833"/>
    </source>
</evidence>
<evidence type="ECO:0000256" key="1">
    <source>
        <dbReference type="ARBA" id="ARBA00022723"/>
    </source>
</evidence>
<dbReference type="EMBL" id="CAJOBZ010000008">
    <property type="protein sequence ID" value="CAF4820085.1"/>
    <property type="molecule type" value="Genomic_DNA"/>
</dbReference>
<dbReference type="Pfam" id="PF04500">
    <property type="entry name" value="FLYWCH"/>
    <property type="match status" value="2"/>
</dbReference>
<keyword evidence="2" id="KW-0863">Zinc-finger</keyword>
<dbReference type="AlphaFoldDB" id="A0A821Q5D5"/>
<dbReference type="Proteomes" id="UP000663880">
    <property type="component" value="Unassembled WGS sequence"/>
</dbReference>
<sequence length="178" mass="20497">MKEESSVGHGDRKGVVSRYSLVTPFALSSRRHFFIELGGARYLFTPRGGKLLLYGGNTYFVNCRKKQERARVLWYCSSRKSRSCPASILTIYDRVLGQPPVHTHPPKMSNMYLIAQMSLSARLKPIIIHDGCRFLRQKVYKYTIRWVCGEKRKNHCKASLVTTMDNIIVKSVGFHNHF</sequence>
<evidence type="ECO:0000259" key="4">
    <source>
        <dbReference type="Pfam" id="PF04500"/>
    </source>
</evidence>
<keyword evidence="6" id="KW-1185">Reference proteome</keyword>
<keyword evidence="1" id="KW-0479">Metal-binding</keyword>
<proteinExistence type="predicted"/>
<evidence type="ECO:0000313" key="5">
    <source>
        <dbReference type="EMBL" id="CAF4820085.1"/>
    </source>
</evidence>
<evidence type="ECO:0000256" key="2">
    <source>
        <dbReference type="ARBA" id="ARBA00022771"/>
    </source>
</evidence>
<dbReference type="InterPro" id="IPR007588">
    <property type="entry name" value="Znf_FLYWCH"/>
</dbReference>
<reference evidence="5" key="1">
    <citation type="submission" date="2021-02" db="EMBL/GenBank/DDBJ databases">
        <authorList>
            <person name="Steward A R."/>
        </authorList>
    </citation>
    <scope>NUCLEOTIDE SEQUENCE</scope>
</reference>
<accession>A0A821Q5D5</accession>
<name>A0A821Q5D5_9NEOP</name>
<dbReference type="OrthoDB" id="7739108at2759"/>
<evidence type="ECO:0000313" key="6">
    <source>
        <dbReference type="Proteomes" id="UP000663880"/>
    </source>
</evidence>
<protein>
    <recommendedName>
        <fullName evidence="4">FLYWCH-type domain-containing protein</fullName>
    </recommendedName>
</protein>
<gene>
    <name evidence="5" type="ORF">PMACD_LOCUS4543</name>
</gene>
<feature type="domain" description="FLYWCH-type" evidence="4">
    <location>
        <begin position="42"/>
        <end position="104"/>
    </location>
</feature>
<keyword evidence="3" id="KW-0862">Zinc</keyword>
<dbReference type="Gene3D" id="2.20.25.240">
    <property type="match status" value="2"/>
</dbReference>
<organism evidence="5 6">
    <name type="scientific">Pieris macdunnoughi</name>
    <dbReference type="NCBI Taxonomy" id="345717"/>
    <lineage>
        <taxon>Eukaryota</taxon>
        <taxon>Metazoa</taxon>
        <taxon>Ecdysozoa</taxon>
        <taxon>Arthropoda</taxon>
        <taxon>Hexapoda</taxon>
        <taxon>Insecta</taxon>
        <taxon>Pterygota</taxon>
        <taxon>Neoptera</taxon>
        <taxon>Endopterygota</taxon>
        <taxon>Lepidoptera</taxon>
        <taxon>Glossata</taxon>
        <taxon>Ditrysia</taxon>
        <taxon>Papilionoidea</taxon>
        <taxon>Pieridae</taxon>
        <taxon>Pierinae</taxon>
        <taxon>Pieris</taxon>
    </lineage>
</organism>
<dbReference type="GO" id="GO:0008270">
    <property type="term" value="F:zinc ion binding"/>
    <property type="evidence" value="ECO:0007669"/>
    <property type="project" value="UniProtKB-KW"/>
</dbReference>
<feature type="domain" description="FLYWCH-type" evidence="4">
    <location>
        <begin position="120"/>
        <end position="177"/>
    </location>
</feature>